<keyword evidence="1" id="KW-0472">Membrane</keyword>
<name>A0AAE0GCI4_9CHLO</name>
<sequence length="169" mass="19433">MSTIRVENDEEYILAYKLKKYSQCKYLYRFPQLYFIFFLFTMSQSFVACYYPFSTDLCVVSRGFGVMQGIHIGFLFWTHNSIPLRVLVGEWIILSAEAWSIGVSPLLSVCSLETNLEALFVLNLFCICSLLSCMPFAITPAPYGSRNALMYMRIAVYLQPVVNFTMNPI</sequence>
<accession>A0AAE0GCI4</accession>
<dbReference type="EMBL" id="LGRX02007185">
    <property type="protein sequence ID" value="KAK3275502.1"/>
    <property type="molecule type" value="Genomic_DNA"/>
</dbReference>
<dbReference type="AlphaFoldDB" id="A0AAE0GCI4"/>
<reference evidence="2 3" key="1">
    <citation type="journal article" date="2015" name="Genome Biol. Evol.">
        <title>Comparative Genomics of a Bacterivorous Green Alga Reveals Evolutionary Causalities and Consequences of Phago-Mixotrophic Mode of Nutrition.</title>
        <authorList>
            <person name="Burns J.A."/>
            <person name="Paasch A."/>
            <person name="Narechania A."/>
            <person name="Kim E."/>
        </authorList>
    </citation>
    <scope>NUCLEOTIDE SEQUENCE [LARGE SCALE GENOMIC DNA]</scope>
    <source>
        <strain evidence="2 3">PLY_AMNH</strain>
    </source>
</reference>
<evidence type="ECO:0000313" key="3">
    <source>
        <dbReference type="Proteomes" id="UP001190700"/>
    </source>
</evidence>
<feature type="transmembrane region" description="Helical" evidence="1">
    <location>
        <begin position="33"/>
        <end position="53"/>
    </location>
</feature>
<feature type="transmembrane region" description="Helical" evidence="1">
    <location>
        <begin position="119"/>
        <end position="143"/>
    </location>
</feature>
<comment type="caution">
    <text evidence="2">The sequence shown here is derived from an EMBL/GenBank/DDBJ whole genome shotgun (WGS) entry which is preliminary data.</text>
</comment>
<feature type="non-terminal residue" evidence="2">
    <location>
        <position position="169"/>
    </location>
</feature>
<protein>
    <submittedName>
        <fullName evidence="2">Uncharacterized protein</fullName>
    </submittedName>
</protein>
<evidence type="ECO:0000313" key="2">
    <source>
        <dbReference type="EMBL" id="KAK3275502.1"/>
    </source>
</evidence>
<proteinExistence type="predicted"/>
<gene>
    <name evidence="2" type="ORF">CYMTET_16365</name>
</gene>
<keyword evidence="1" id="KW-0812">Transmembrane</keyword>
<organism evidence="2 3">
    <name type="scientific">Cymbomonas tetramitiformis</name>
    <dbReference type="NCBI Taxonomy" id="36881"/>
    <lineage>
        <taxon>Eukaryota</taxon>
        <taxon>Viridiplantae</taxon>
        <taxon>Chlorophyta</taxon>
        <taxon>Pyramimonadophyceae</taxon>
        <taxon>Pyramimonadales</taxon>
        <taxon>Pyramimonadaceae</taxon>
        <taxon>Cymbomonas</taxon>
    </lineage>
</organism>
<evidence type="ECO:0000256" key="1">
    <source>
        <dbReference type="SAM" id="Phobius"/>
    </source>
</evidence>
<keyword evidence="3" id="KW-1185">Reference proteome</keyword>
<feature type="transmembrane region" description="Helical" evidence="1">
    <location>
        <begin position="59"/>
        <end position="77"/>
    </location>
</feature>
<keyword evidence="1" id="KW-1133">Transmembrane helix</keyword>
<dbReference type="Proteomes" id="UP001190700">
    <property type="component" value="Unassembled WGS sequence"/>
</dbReference>